<dbReference type="InterPro" id="IPR013525">
    <property type="entry name" value="ABC2_TM"/>
</dbReference>
<feature type="transmembrane region" description="Helical" evidence="6">
    <location>
        <begin position="121"/>
        <end position="148"/>
    </location>
</feature>
<feature type="transmembrane region" description="Helical" evidence="6">
    <location>
        <begin position="245"/>
        <end position="263"/>
    </location>
</feature>
<dbReference type="Proteomes" id="UP000280668">
    <property type="component" value="Unassembled WGS sequence"/>
</dbReference>
<evidence type="ECO:0000256" key="6">
    <source>
        <dbReference type="SAM" id="Phobius"/>
    </source>
</evidence>
<proteinExistence type="predicted"/>
<name>A0A3N2B9W5_9MICO</name>
<dbReference type="GO" id="GO:0046677">
    <property type="term" value="P:response to antibiotic"/>
    <property type="evidence" value="ECO:0007669"/>
    <property type="project" value="UniProtKB-KW"/>
</dbReference>
<organism evidence="8 9">
    <name type="scientific">Bogoriella caseilytica</name>
    <dbReference type="NCBI Taxonomy" id="56055"/>
    <lineage>
        <taxon>Bacteria</taxon>
        <taxon>Bacillati</taxon>
        <taxon>Actinomycetota</taxon>
        <taxon>Actinomycetes</taxon>
        <taxon>Micrococcales</taxon>
        <taxon>Bogoriellaceae</taxon>
        <taxon>Bogoriella</taxon>
    </lineage>
</organism>
<keyword evidence="2 6" id="KW-0812">Transmembrane</keyword>
<comment type="subcellular location">
    <subcellularLocation>
        <location evidence="1">Membrane</location>
        <topology evidence="1">Multi-pass membrane protein</topology>
    </subcellularLocation>
</comment>
<keyword evidence="4 6" id="KW-0472">Membrane</keyword>
<dbReference type="InterPro" id="IPR000412">
    <property type="entry name" value="ABC_2_transport"/>
</dbReference>
<dbReference type="PANTHER" id="PTHR43027:SF2">
    <property type="entry name" value="TRANSPORT PERMEASE PROTEIN"/>
    <property type="match status" value="1"/>
</dbReference>
<feature type="transmembrane region" description="Helical" evidence="6">
    <location>
        <begin position="78"/>
        <end position="100"/>
    </location>
</feature>
<dbReference type="OrthoDB" id="3217868at2"/>
<keyword evidence="3 6" id="KW-1133">Transmembrane helix</keyword>
<feature type="transmembrane region" description="Helical" evidence="6">
    <location>
        <begin position="39"/>
        <end position="58"/>
    </location>
</feature>
<keyword evidence="5" id="KW-0046">Antibiotic resistance</keyword>
<evidence type="ECO:0000313" key="9">
    <source>
        <dbReference type="Proteomes" id="UP000280668"/>
    </source>
</evidence>
<reference evidence="8 9" key="1">
    <citation type="submission" date="2018-11" db="EMBL/GenBank/DDBJ databases">
        <title>Sequencing the genomes of 1000 actinobacteria strains.</title>
        <authorList>
            <person name="Klenk H.-P."/>
        </authorList>
    </citation>
    <scope>NUCLEOTIDE SEQUENCE [LARGE SCALE GENOMIC DNA]</scope>
    <source>
        <strain evidence="8 9">DSM 11294</strain>
    </source>
</reference>
<dbReference type="EMBL" id="RKHK01000001">
    <property type="protein sequence ID" value="ROR72059.1"/>
    <property type="molecule type" value="Genomic_DNA"/>
</dbReference>
<evidence type="ECO:0000256" key="3">
    <source>
        <dbReference type="ARBA" id="ARBA00022989"/>
    </source>
</evidence>
<dbReference type="PIRSF" id="PIRSF006648">
    <property type="entry name" value="DrrB"/>
    <property type="match status" value="1"/>
</dbReference>
<dbReference type="GO" id="GO:0140359">
    <property type="term" value="F:ABC-type transporter activity"/>
    <property type="evidence" value="ECO:0007669"/>
    <property type="project" value="InterPro"/>
</dbReference>
<dbReference type="InterPro" id="IPR052902">
    <property type="entry name" value="ABC-2_transporter"/>
</dbReference>
<dbReference type="AlphaFoldDB" id="A0A3N2B9W5"/>
<evidence type="ECO:0000256" key="2">
    <source>
        <dbReference type="ARBA" id="ARBA00022692"/>
    </source>
</evidence>
<keyword evidence="9" id="KW-1185">Reference proteome</keyword>
<gene>
    <name evidence="8" type="ORF">EDD31_0405</name>
</gene>
<accession>A0A3N2B9W5</accession>
<evidence type="ECO:0000256" key="1">
    <source>
        <dbReference type="ARBA" id="ARBA00004141"/>
    </source>
</evidence>
<evidence type="ECO:0000256" key="5">
    <source>
        <dbReference type="ARBA" id="ARBA00023251"/>
    </source>
</evidence>
<dbReference type="Pfam" id="PF12698">
    <property type="entry name" value="ABC2_membrane_3"/>
    <property type="match status" value="1"/>
</dbReference>
<dbReference type="RefSeq" id="WP_123302683.1">
    <property type="nucleotide sequence ID" value="NZ_RKHK01000001.1"/>
</dbReference>
<comment type="caution">
    <text evidence="8">The sequence shown here is derived from an EMBL/GenBank/DDBJ whole genome shotgun (WGS) entry which is preliminary data.</text>
</comment>
<feature type="transmembrane region" description="Helical" evidence="6">
    <location>
        <begin position="186"/>
        <end position="205"/>
    </location>
</feature>
<protein>
    <submittedName>
        <fullName evidence="8">ABC-2 type transport system permease protein</fullName>
    </submittedName>
</protein>
<evidence type="ECO:0000313" key="8">
    <source>
        <dbReference type="EMBL" id="ROR72059.1"/>
    </source>
</evidence>
<feature type="transmembrane region" description="Helical" evidence="6">
    <location>
        <begin position="160"/>
        <end position="181"/>
    </location>
</feature>
<evidence type="ECO:0000256" key="4">
    <source>
        <dbReference type="ARBA" id="ARBA00023136"/>
    </source>
</evidence>
<dbReference type="GO" id="GO:0043190">
    <property type="term" value="C:ATP-binding cassette (ABC) transporter complex"/>
    <property type="evidence" value="ECO:0007669"/>
    <property type="project" value="InterPro"/>
</dbReference>
<dbReference type="PANTHER" id="PTHR43027">
    <property type="entry name" value="DOXORUBICIN RESISTANCE ABC TRANSPORTER PERMEASE PROTEIN DRRC-RELATED"/>
    <property type="match status" value="1"/>
</dbReference>
<evidence type="ECO:0000259" key="7">
    <source>
        <dbReference type="Pfam" id="PF12698"/>
    </source>
</evidence>
<sequence length="267" mass="27476">MNASAAGATGFDIPPARRPGLDAWGQMILAEGRSVVRDTAGLVVPLGLPLLLMLAQAFGNSEQIVPDSGGRSVLEVFILPVTLVMIVALVGVVNMPSFLAMHRKEGLLRRLAATPAHPAMVLVSQVIISALQTAAGFALALGVVGFAFGLRGPVDLARTIGVVLLIAAAMYAVGMLVGALVPSTNAAIAVGLLAFLLMGAAGGMFGGTDNLPQGIATVGEWLPYGAGVQVFEAAWMGQQIETDHLLALGIAVVLGTLSAVRFFRWSQ</sequence>
<feature type="domain" description="ABC-2 type transporter transmembrane" evidence="7">
    <location>
        <begin position="63"/>
        <end position="259"/>
    </location>
</feature>